<reference evidence="2 3" key="1">
    <citation type="submission" date="2018-01" db="EMBL/GenBank/DDBJ databases">
        <title>Genome sequence of a Cantenovulum-like bacteria.</title>
        <authorList>
            <person name="Tan W.R."/>
            <person name="Lau N.-S."/>
            <person name="Go F."/>
            <person name="Amirul A.-A.A."/>
        </authorList>
    </citation>
    <scope>NUCLEOTIDE SEQUENCE [LARGE SCALE GENOMIC DNA]</scope>
    <source>
        <strain evidence="2 3">CCB-QB4</strain>
    </source>
</reference>
<feature type="compositionally biased region" description="Acidic residues" evidence="1">
    <location>
        <begin position="53"/>
        <end position="62"/>
    </location>
</feature>
<dbReference type="InterPro" id="IPR021677">
    <property type="entry name" value="DUF2986"/>
</dbReference>
<keyword evidence="3" id="KW-1185">Reference proteome</keyword>
<dbReference type="Proteomes" id="UP000244441">
    <property type="component" value="Chromosome"/>
</dbReference>
<name>A0A2S0VNZ0_9ALTE</name>
<gene>
    <name evidence="2" type="ORF">C2869_05350</name>
</gene>
<organism evidence="2 3">
    <name type="scientific">Saccharobesus litoralis</name>
    <dbReference type="NCBI Taxonomy" id="2172099"/>
    <lineage>
        <taxon>Bacteria</taxon>
        <taxon>Pseudomonadati</taxon>
        <taxon>Pseudomonadota</taxon>
        <taxon>Gammaproteobacteria</taxon>
        <taxon>Alteromonadales</taxon>
        <taxon>Alteromonadaceae</taxon>
        <taxon>Saccharobesus</taxon>
    </lineage>
</organism>
<protein>
    <submittedName>
        <fullName evidence="2">DUF2986 domain-containing protein</fullName>
    </submittedName>
</protein>
<evidence type="ECO:0000313" key="3">
    <source>
        <dbReference type="Proteomes" id="UP000244441"/>
    </source>
</evidence>
<feature type="region of interest" description="Disordered" evidence="1">
    <location>
        <begin position="49"/>
        <end position="80"/>
    </location>
</feature>
<evidence type="ECO:0000313" key="2">
    <source>
        <dbReference type="EMBL" id="AWB65902.1"/>
    </source>
</evidence>
<dbReference type="KEGG" id="cate:C2869_05350"/>
<dbReference type="RefSeq" id="WP_108601975.1">
    <property type="nucleotide sequence ID" value="NZ_CP026604.1"/>
</dbReference>
<dbReference type="AlphaFoldDB" id="A0A2S0VNZ0"/>
<dbReference type="Pfam" id="PF11661">
    <property type="entry name" value="DUF2986"/>
    <property type="match status" value="1"/>
</dbReference>
<dbReference type="EMBL" id="CP026604">
    <property type="protein sequence ID" value="AWB65902.1"/>
    <property type="molecule type" value="Genomic_DNA"/>
</dbReference>
<sequence>MNRKKKIYTILKKKQKKANAKGNRNGKPVYISKAERAKMAEQEVAVEASVEGGVEESEEEGVEAGIKGSVEQPLDTDSKL</sequence>
<proteinExistence type="predicted"/>
<accession>A0A2S0VNZ0</accession>
<evidence type="ECO:0000256" key="1">
    <source>
        <dbReference type="SAM" id="MobiDB-lite"/>
    </source>
</evidence>